<feature type="compositionally biased region" description="Polar residues" evidence="7">
    <location>
        <begin position="171"/>
        <end position="182"/>
    </location>
</feature>
<feature type="domain" description="UBZ4-type" evidence="8">
    <location>
        <begin position="254"/>
        <end position="279"/>
    </location>
</feature>
<keyword evidence="2 6" id="KW-0227">DNA damage</keyword>
<keyword evidence="3 6" id="KW-0863">Zinc-finger</keyword>
<evidence type="ECO:0000259" key="8">
    <source>
        <dbReference type="PROSITE" id="PS51908"/>
    </source>
</evidence>
<evidence type="ECO:0000256" key="6">
    <source>
        <dbReference type="PROSITE-ProRule" id="PRU01256"/>
    </source>
</evidence>
<feature type="region of interest" description="Disordered" evidence="7">
    <location>
        <begin position="171"/>
        <end position="192"/>
    </location>
</feature>
<evidence type="ECO:0000256" key="4">
    <source>
        <dbReference type="ARBA" id="ARBA00022833"/>
    </source>
</evidence>
<dbReference type="OrthoDB" id="5236983at2759"/>
<proteinExistence type="predicted"/>
<dbReference type="Gene3D" id="3.30.160.60">
    <property type="entry name" value="Classic Zinc Finger"/>
    <property type="match status" value="1"/>
</dbReference>
<reference evidence="9" key="1">
    <citation type="journal article" date="2014" name="BMC Genomics">
        <title>Characterizing the developmental transcriptome of the oriental fruit fly, Bactrocera dorsalis (Diptera: Tephritidae) through comparative genomic analysis with Drosophila melanogaster utilizing modENCODE datasets.</title>
        <authorList>
            <person name="Geib S.M."/>
            <person name="Calla B."/>
            <person name="Hall B."/>
            <person name="Hou S."/>
            <person name="Manoukis N.C."/>
        </authorList>
    </citation>
    <scope>NUCLEOTIDE SEQUENCE</scope>
    <source>
        <strain evidence="9">Punador</strain>
    </source>
</reference>
<feature type="compositionally biased region" description="Basic and acidic residues" evidence="7">
    <location>
        <begin position="262"/>
        <end position="279"/>
    </location>
</feature>
<feature type="compositionally biased region" description="Low complexity" evidence="7">
    <location>
        <begin position="212"/>
        <end position="222"/>
    </location>
</feature>
<keyword evidence="4" id="KW-0862">Zinc</keyword>
<dbReference type="GO" id="GO:0006281">
    <property type="term" value="P:DNA repair"/>
    <property type="evidence" value="ECO:0007669"/>
    <property type="project" value="UniProtKB-KW"/>
</dbReference>
<dbReference type="InterPro" id="IPR006642">
    <property type="entry name" value="Rad18_UBZ4"/>
</dbReference>
<keyword evidence="5 6" id="KW-0234">DNA repair</keyword>
<dbReference type="GO" id="GO:0003677">
    <property type="term" value="F:DNA binding"/>
    <property type="evidence" value="ECO:0007669"/>
    <property type="project" value="InterPro"/>
</dbReference>
<dbReference type="GO" id="GO:0008270">
    <property type="term" value="F:zinc ion binding"/>
    <property type="evidence" value="ECO:0007669"/>
    <property type="project" value="UniProtKB-KW"/>
</dbReference>
<evidence type="ECO:0000256" key="7">
    <source>
        <dbReference type="SAM" id="MobiDB-lite"/>
    </source>
</evidence>
<dbReference type="EMBL" id="GAKP01021733">
    <property type="protein sequence ID" value="JAC37219.1"/>
    <property type="molecule type" value="Transcribed_RNA"/>
</dbReference>
<dbReference type="SMART" id="SM00734">
    <property type="entry name" value="ZnF_Rad18"/>
    <property type="match status" value="2"/>
</dbReference>
<protein>
    <recommendedName>
        <fullName evidence="8">UBZ4-type domain-containing protein</fullName>
    </recommendedName>
</protein>
<sequence length="279" mass="31289">MLRDTPTETIAILSDDESESDDNENGFAVELPKRSTPLTADERHKVIKEEILEDTDDLLDEDIILIDDEYDDNAQDDNNEVANISAAAELADTSVIDEFFGDDTMLKDFNRENDVKPSGSYHFPNPNDDIITCPICQGKMKRCLFADHMDGCTGIAIKIVAPKHFLKKVASTSRPLNPTRTPRPSRKDILRKAGYSEQDLINLTSTSDDEFSSSNSNINQSSPDRPQTNSTNASWSPEDMDTRLYRQRNILKSTIQCPNCGKEVEQETINDHLDDCLSP</sequence>
<evidence type="ECO:0000256" key="3">
    <source>
        <dbReference type="ARBA" id="ARBA00022771"/>
    </source>
</evidence>
<evidence type="ECO:0000256" key="2">
    <source>
        <dbReference type="ARBA" id="ARBA00022763"/>
    </source>
</evidence>
<feature type="compositionally biased region" description="Polar residues" evidence="7">
    <location>
        <begin position="223"/>
        <end position="235"/>
    </location>
</feature>
<keyword evidence="1" id="KW-0479">Metal-binding</keyword>
<feature type="region of interest" description="Disordered" evidence="7">
    <location>
        <begin position="260"/>
        <end position="279"/>
    </location>
</feature>
<evidence type="ECO:0000256" key="1">
    <source>
        <dbReference type="ARBA" id="ARBA00022723"/>
    </source>
</evidence>
<feature type="region of interest" description="Disordered" evidence="7">
    <location>
        <begin position="1"/>
        <end position="26"/>
    </location>
</feature>
<feature type="compositionally biased region" description="Acidic residues" evidence="7">
    <location>
        <begin position="14"/>
        <end position="24"/>
    </location>
</feature>
<dbReference type="EMBL" id="GAKP01021738">
    <property type="protein sequence ID" value="JAC37214.1"/>
    <property type="molecule type" value="Transcribed_RNA"/>
</dbReference>
<accession>A0A034V403</accession>
<name>A0A034V403_BACDO</name>
<evidence type="ECO:0000256" key="5">
    <source>
        <dbReference type="ARBA" id="ARBA00023204"/>
    </source>
</evidence>
<dbReference type="AlphaFoldDB" id="A0A034V403"/>
<feature type="region of interest" description="Disordered" evidence="7">
    <location>
        <begin position="204"/>
        <end position="239"/>
    </location>
</feature>
<organism evidence="9">
    <name type="scientific">Bactrocera dorsalis</name>
    <name type="common">Oriental fruit fly</name>
    <name type="synonym">Dacus dorsalis</name>
    <dbReference type="NCBI Taxonomy" id="27457"/>
    <lineage>
        <taxon>Eukaryota</taxon>
        <taxon>Metazoa</taxon>
        <taxon>Ecdysozoa</taxon>
        <taxon>Arthropoda</taxon>
        <taxon>Hexapoda</taxon>
        <taxon>Insecta</taxon>
        <taxon>Pterygota</taxon>
        <taxon>Neoptera</taxon>
        <taxon>Endopterygota</taxon>
        <taxon>Diptera</taxon>
        <taxon>Brachycera</taxon>
        <taxon>Muscomorpha</taxon>
        <taxon>Tephritoidea</taxon>
        <taxon>Tephritidae</taxon>
        <taxon>Bactrocera</taxon>
        <taxon>Bactrocera</taxon>
    </lineage>
</organism>
<evidence type="ECO:0000313" key="9">
    <source>
        <dbReference type="EMBL" id="JAC37214.1"/>
    </source>
</evidence>
<dbReference type="PROSITE" id="PS51908">
    <property type="entry name" value="ZF_UBZ4"/>
    <property type="match status" value="1"/>
</dbReference>